<feature type="transmembrane region" description="Helical" evidence="2">
    <location>
        <begin position="292"/>
        <end position="312"/>
    </location>
</feature>
<sequence>MWTSTTRRDESATPSPPSSVPRPPTSSTSFSTSYSSPLSSERSQEQPVYRVYPPPDNHPHHHHHHHHQFESEYCHATRRSSPSPAPGWENGMVDLPYVDYAQVEIQSSSIKVIRSPMSLVRSVASRLPSGPYMLARAVTTYATRSRSASPPVEQTSPVGAAPPLPSRPRIEEGFVTGRERERERLAPPPMMAGRRDGEGLGESESGVNWHFCQQGMTMLHQARQSTSEPELARMLVVNSVSYLNKALPPNLTPAEASTIRQSTPAAVLGPQQQGADYFGHYQGPTRQVQKTMIYHVALVLLNWAAALLQWFVPLASHAIADLARFEKENQYFSKMAMSTLTGMKNAYIWFSGAYAGQLMAAVMGYCFQGVHGAFTEFRSQPVPMRSGGRYQDQQPPMTPEERERRRLYEQVLHQQQQGWTPPNYPTDYSQLQRHL</sequence>
<feature type="region of interest" description="Disordered" evidence="1">
    <location>
        <begin position="383"/>
        <end position="435"/>
    </location>
</feature>
<organism evidence="3 4">
    <name type="scientific">Triangularia verruculosa</name>
    <dbReference type="NCBI Taxonomy" id="2587418"/>
    <lineage>
        <taxon>Eukaryota</taxon>
        <taxon>Fungi</taxon>
        <taxon>Dikarya</taxon>
        <taxon>Ascomycota</taxon>
        <taxon>Pezizomycotina</taxon>
        <taxon>Sordariomycetes</taxon>
        <taxon>Sordariomycetidae</taxon>
        <taxon>Sordariales</taxon>
        <taxon>Podosporaceae</taxon>
        <taxon>Triangularia</taxon>
    </lineage>
</organism>
<feature type="compositionally biased region" description="Polar residues" evidence="1">
    <location>
        <begin position="412"/>
        <end position="435"/>
    </location>
</feature>
<feature type="compositionally biased region" description="Basic and acidic residues" evidence="1">
    <location>
        <begin position="168"/>
        <end position="185"/>
    </location>
</feature>
<reference evidence="3" key="2">
    <citation type="submission" date="2023-05" db="EMBL/GenBank/DDBJ databases">
        <authorList>
            <consortium name="Lawrence Berkeley National Laboratory"/>
            <person name="Steindorff A."/>
            <person name="Hensen N."/>
            <person name="Bonometti L."/>
            <person name="Westerberg I."/>
            <person name="Brannstrom I.O."/>
            <person name="Guillou S."/>
            <person name="Cros-Aarteil S."/>
            <person name="Calhoun S."/>
            <person name="Haridas S."/>
            <person name="Kuo A."/>
            <person name="Mondo S."/>
            <person name="Pangilinan J."/>
            <person name="Riley R."/>
            <person name="Labutti K."/>
            <person name="Andreopoulos B."/>
            <person name="Lipzen A."/>
            <person name="Chen C."/>
            <person name="Yanf M."/>
            <person name="Daum C."/>
            <person name="Ng V."/>
            <person name="Clum A."/>
            <person name="Ohm R."/>
            <person name="Martin F."/>
            <person name="Silar P."/>
            <person name="Natvig D."/>
            <person name="Lalanne C."/>
            <person name="Gautier V."/>
            <person name="Ament-Velasquez S.L."/>
            <person name="Kruys A."/>
            <person name="Hutchinson M.I."/>
            <person name="Powell A.J."/>
            <person name="Barry K."/>
            <person name="Miller A.N."/>
            <person name="Grigoriev I.V."/>
            <person name="Debuchy R."/>
            <person name="Gladieux P."/>
            <person name="Thoren M.H."/>
            <person name="Johannesson H."/>
        </authorList>
    </citation>
    <scope>NUCLEOTIDE SEQUENCE</scope>
    <source>
        <strain evidence="3">CBS 315.58</strain>
    </source>
</reference>
<feature type="compositionally biased region" description="Basic and acidic residues" evidence="1">
    <location>
        <begin position="1"/>
        <end position="11"/>
    </location>
</feature>
<dbReference type="AlphaFoldDB" id="A0AAN6XEP6"/>
<feature type="compositionally biased region" description="Pro residues" evidence="1">
    <location>
        <begin position="14"/>
        <end position="24"/>
    </location>
</feature>
<keyword evidence="2" id="KW-0472">Membrane</keyword>
<feature type="compositionally biased region" description="Low complexity" evidence="1">
    <location>
        <begin position="25"/>
        <end position="40"/>
    </location>
</feature>
<evidence type="ECO:0000313" key="3">
    <source>
        <dbReference type="EMBL" id="KAK4197222.1"/>
    </source>
</evidence>
<evidence type="ECO:0000256" key="1">
    <source>
        <dbReference type="SAM" id="MobiDB-lite"/>
    </source>
</evidence>
<feature type="compositionally biased region" description="Polar residues" evidence="1">
    <location>
        <begin position="144"/>
        <end position="157"/>
    </location>
</feature>
<feature type="region of interest" description="Disordered" evidence="1">
    <location>
        <begin position="144"/>
        <end position="202"/>
    </location>
</feature>
<keyword evidence="4" id="KW-1185">Reference proteome</keyword>
<proteinExistence type="predicted"/>
<evidence type="ECO:0000313" key="4">
    <source>
        <dbReference type="Proteomes" id="UP001303160"/>
    </source>
</evidence>
<dbReference type="Proteomes" id="UP001303160">
    <property type="component" value="Unassembled WGS sequence"/>
</dbReference>
<accession>A0AAN6XEP6</accession>
<name>A0AAN6XEP6_9PEZI</name>
<gene>
    <name evidence="3" type="ORF">QBC40DRAFT_232574</name>
</gene>
<keyword evidence="2" id="KW-1133">Transmembrane helix</keyword>
<protein>
    <submittedName>
        <fullName evidence="3">Uncharacterized protein</fullName>
    </submittedName>
</protein>
<feature type="compositionally biased region" description="Basic and acidic residues" evidence="1">
    <location>
        <begin position="399"/>
        <end position="408"/>
    </location>
</feature>
<reference evidence="3" key="1">
    <citation type="journal article" date="2023" name="Mol. Phylogenet. Evol.">
        <title>Genome-scale phylogeny and comparative genomics of the fungal order Sordariales.</title>
        <authorList>
            <person name="Hensen N."/>
            <person name="Bonometti L."/>
            <person name="Westerberg I."/>
            <person name="Brannstrom I.O."/>
            <person name="Guillou S."/>
            <person name="Cros-Aarteil S."/>
            <person name="Calhoun S."/>
            <person name="Haridas S."/>
            <person name="Kuo A."/>
            <person name="Mondo S."/>
            <person name="Pangilinan J."/>
            <person name="Riley R."/>
            <person name="LaButti K."/>
            <person name="Andreopoulos B."/>
            <person name="Lipzen A."/>
            <person name="Chen C."/>
            <person name="Yan M."/>
            <person name="Daum C."/>
            <person name="Ng V."/>
            <person name="Clum A."/>
            <person name="Steindorff A."/>
            <person name="Ohm R.A."/>
            <person name="Martin F."/>
            <person name="Silar P."/>
            <person name="Natvig D.O."/>
            <person name="Lalanne C."/>
            <person name="Gautier V."/>
            <person name="Ament-Velasquez S.L."/>
            <person name="Kruys A."/>
            <person name="Hutchinson M.I."/>
            <person name="Powell A.J."/>
            <person name="Barry K."/>
            <person name="Miller A.N."/>
            <person name="Grigoriev I.V."/>
            <person name="Debuchy R."/>
            <person name="Gladieux P."/>
            <person name="Hiltunen Thoren M."/>
            <person name="Johannesson H."/>
        </authorList>
    </citation>
    <scope>NUCLEOTIDE SEQUENCE</scope>
    <source>
        <strain evidence="3">CBS 315.58</strain>
    </source>
</reference>
<feature type="transmembrane region" description="Helical" evidence="2">
    <location>
        <begin position="346"/>
        <end position="367"/>
    </location>
</feature>
<feature type="region of interest" description="Disordered" evidence="1">
    <location>
        <begin position="1"/>
        <end position="87"/>
    </location>
</feature>
<evidence type="ECO:0000256" key="2">
    <source>
        <dbReference type="SAM" id="Phobius"/>
    </source>
</evidence>
<comment type="caution">
    <text evidence="3">The sequence shown here is derived from an EMBL/GenBank/DDBJ whole genome shotgun (WGS) entry which is preliminary data.</text>
</comment>
<keyword evidence="2" id="KW-0812">Transmembrane</keyword>
<dbReference type="EMBL" id="MU863967">
    <property type="protein sequence ID" value="KAK4197222.1"/>
    <property type="molecule type" value="Genomic_DNA"/>
</dbReference>